<name>A0A1F6NXQ3_9BACT</name>
<dbReference type="Pfam" id="PF02388">
    <property type="entry name" value="FemAB"/>
    <property type="match status" value="2"/>
</dbReference>
<dbReference type="SUPFAM" id="SSF55729">
    <property type="entry name" value="Acyl-CoA N-acyltransferases (Nat)"/>
    <property type="match status" value="2"/>
</dbReference>
<dbReference type="InterPro" id="IPR050644">
    <property type="entry name" value="PG_Glycine_Bridge_Synth"/>
</dbReference>
<evidence type="ECO:0000313" key="7">
    <source>
        <dbReference type="EMBL" id="OGH88600.1"/>
    </source>
</evidence>
<dbReference type="STRING" id="1798704.A3J93_00665"/>
<comment type="caution">
    <text evidence="7">The sequence shown here is derived from an EMBL/GenBank/DDBJ whole genome shotgun (WGS) entry which is preliminary data.</text>
</comment>
<organism evidence="7 8">
    <name type="scientific">Candidatus Magasanikbacteria bacterium RIFOXYC2_FULL_42_28</name>
    <dbReference type="NCBI Taxonomy" id="1798704"/>
    <lineage>
        <taxon>Bacteria</taxon>
        <taxon>Candidatus Magasanikiibacteriota</taxon>
    </lineage>
</organism>
<accession>A0A1F6NXQ3</accession>
<dbReference type="EMBL" id="MFQZ01000001">
    <property type="protein sequence ID" value="OGH88600.1"/>
    <property type="molecule type" value="Genomic_DNA"/>
</dbReference>
<evidence type="ECO:0000256" key="5">
    <source>
        <dbReference type="ARBA" id="ARBA00023315"/>
    </source>
</evidence>
<evidence type="ECO:0000256" key="2">
    <source>
        <dbReference type="ARBA" id="ARBA00022679"/>
    </source>
</evidence>
<gene>
    <name evidence="7" type="ORF">A3J93_00665</name>
</gene>
<evidence type="ECO:0000256" key="6">
    <source>
        <dbReference type="ARBA" id="ARBA00023316"/>
    </source>
</evidence>
<dbReference type="GO" id="GO:0016755">
    <property type="term" value="F:aminoacyltransferase activity"/>
    <property type="evidence" value="ECO:0007669"/>
    <property type="project" value="InterPro"/>
</dbReference>
<evidence type="ECO:0000256" key="3">
    <source>
        <dbReference type="ARBA" id="ARBA00022960"/>
    </source>
</evidence>
<dbReference type="InterPro" id="IPR016181">
    <property type="entry name" value="Acyl_CoA_acyltransferase"/>
</dbReference>
<dbReference type="GO" id="GO:0009252">
    <property type="term" value="P:peptidoglycan biosynthetic process"/>
    <property type="evidence" value="ECO:0007669"/>
    <property type="project" value="UniProtKB-KW"/>
</dbReference>
<protein>
    <recommendedName>
        <fullName evidence="9">BioF2-like acetyltransferase domain-containing protein</fullName>
    </recommendedName>
</protein>
<proteinExistence type="inferred from homology"/>
<keyword evidence="6" id="KW-0961">Cell wall biogenesis/degradation</keyword>
<evidence type="ECO:0000256" key="4">
    <source>
        <dbReference type="ARBA" id="ARBA00022984"/>
    </source>
</evidence>
<keyword evidence="2" id="KW-0808">Transferase</keyword>
<dbReference type="AlphaFoldDB" id="A0A1F6NXQ3"/>
<keyword evidence="3" id="KW-0133">Cell shape</keyword>
<dbReference type="Gene3D" id="3.40.630.30">
    <property type="match status" value="2"/>
</dbReference>
<comment type="similarity">
    <text evidence="1">Belongs to the FemABX family.</text>
</comment>
<keyword evidence="5" id="KW-0012">Acyltransferase</keyword>
<sequence length="329" mass="37845">MEMKEVTKKDDWDSFLLTLGATFPQSWDWGEVLLSEGKKVRRLALVEGEEILAMAQIMEARLPLGLKYGFCPNGPVLKRGLAKDIRVRIYELLQNWARNAGYIFLRIEPELVPGAVTMKKVRDVNPSTTLVLELIGSQEKYLENLDKKTRYEINQANKRGVSVVVGKNLGIFWSLLKEVSRHDDFLTHPQIHYEKILASASSRQLVAYHGNEPVASAIFWQWGDMLVYLFAAASRRHGHLSASYLIQEKIISLARAEGLRYYDFFGIAPRVITVGTDYDYNRVHRYAGFTKFKLGFGGKIVERPGTHDLVACPWRYRLYNFQRWLRSLI</sequence>
<dbReference type="PANTHER" id="PTHR36174">
    <property type="entry name" value="LIPID II:GLYCINE GLYCYLTRANSFERASE"/>
    <property type="match status" value="1"/>
</dbReference>
<dbReference type="PROSITE" id="PS51191">
    <property type="entry name" value="FEMABX"/>
    <property type="match status" value="1"/>
</dbReference>
<evidence type="ECO:0000313" key="8">
    <source>
        <dbReference type="Proteomes" id="UP000177907"/>
    </source>
</evidence>
<evidence type="ECO:0000256" key="1">
    <source>
        <dbReference type="ARBA" id="ARBA00009943"/>
    </source>
</evidence>
<reference evidence="7 8" key="1">
    <citation type="journal article" date="2016" name="Nat. Commun.">
        <title>Thousands of microbial genomes shed light on interconnected biogeochemical processes in an aquifer system.</title>
        <authorList>
            <person name="Anantharaman K."/>
            <person name="Brown C.T."/>
            <person name="Hug L.A."/>
            <person name="Sharon I."/>
            <person name="Castelle C.J."/>
            <person name="Probst A.J."/>
            <person name="Thomas B.C."/>
            <person name="Singh A."/>
            <person name="Wilkins M.J."/>
            <person name="Karaoz U."/>
            <person name="Brodie E.L."/>
            <person name="Williams K.H."/>
            <person name="Hubbard S.S."/>
            <person name="Banfield J.F."/>
        </authorList>
    </citation>
    <scope>NUCLEOTIDE SEQUENCE [LARGE SCALE GENOMIC DNA]</scope>
</reference>
<keyword evidence="4" id="KW-0573">Peptidoglycan synthesis</keyword>
<dbReference type="PANTHER" id="PTHR36174:SF1">
    <property type="entry name" value="LIPID II:GLYCINE GLYCYLTRANSFERASE"/>
    <property type="match status" value="1"/>
</dbReference>
<dbReference type="GO" id="GO:0008360">
    <property type="term" value="P:regulation of cell shape"/>
    <property type="evidence" value="ECO:0007669"/>
    <property type="project" value="UniProtKB-KW"/>
</dbReference>
<evidence type="ECO:0008006" key="9">
    <source>
        <dbReference type="Google" id="ProtNLM"/>
    </source>
</evidence>
<dbReference type="Proteomes" id="UP000177907">
    <property type="component" value="Unassembled WGS sequence"/>
</dbReference>
<dbReference type="InterPro" id="IPR003447">
    <property type="entry name" value="FEMABX"/>
</dbReference>
<dbReference type="GO" id="GO:0071555">
    <property type="term" value="P:cell wall organization"/>
    <property type="evidence" value="ECO:0007669"/>
    <property type="project" value="UniProtKB-KW"/>
</dbReference>